<dbReference type="EnsemblProtists" id="EOD32411">
    <property type="protein sequence ID" value="EOD32411"/>
    <property type="gene ID" value="EMIHUDRAFT_230976"/>
</dbReference>
<dbReference type="PaxDb" id="2903-EOD32411"/>
<dbReference type="KEGG" id="ehx:EMIHUDRAFT_230976"/>
<keyword evidence="2" id="KW-1185">Reference proteome</keyword>
<sequence length="295" mass="32935">MSSNIRILARWKQCDGVELLVNVDSRNGADLDWLNTTADTILFSRNIHEIRAYNKLARVASGDVLAFVQDDAAPPVGCAYLDTVARLDDFPRVERVQYVACVDIGPLLIQKKDFFSLGEFDANFSAAGQGGIGLDFDLSTRAWLNDRTVLFYTPARLPGKPAPLGQLVTISRSMVQKVMGKRVYASKPKIRVRLRRPHNRNKKWRIEVIDTGKSVEFGQAGASDFTIHGEPARMVRYLVRHAGNVPDSLKQTGGTEKNIVHWGVDNLSRAVESAGFWSRWLLWHCRISVGMVGLV</sequence>
<reference evidence="2" key="1">
    <citation type="journal article" date="2013" name="Nature">
        <title>Pan genome of the phytoplankton Emiliania underpins its global distribution.</title>
        <authorList>
            <person name="Read B.A."/>
            <person name="Kegel J."/>
            <person name="Klute M.J."/>
            <person name="Kuo A."/>
            <person name="Lefebvre S.C."/>
            <person name="Maumus F."/>
            <person name="Mayer C."/>
            <person name="Miller J."/>
            <person name="Monier A."/>
            <person name="Salamov A."/>
            <person name="Young J."/>
            <person name="Aguilar M."/>
            <person name="Claverie J.M."/>
            <person name="Frickenhaus S."/>
            <person name="Gonzalez K."/>
            <person name="Herman E.K."/>
            <person name="Lin Y.C."/>
            <person name="Napier J."/>
            <person name="Ogata H."/>
            <person name="Sarno A.F."/>
            <person name="Shmutz J."/>
            <person name="Schroeder D."/>
            <person name="de Vargas C."/>
            <person name="Verret F."/>
            <person name="von Dassow P."/>
            <person name="Valentin K."/>
            <person name="Van de Peer Y."/>
            <person name="Wheeler G."/>
            <person name="Dacks J.B."/>
            <person name="Delwiche C.F."/>
            <person name="Dyhrman S.T."/>
            <person name="Glockner G."/>
            <person name="John U."/>
            <person name="Richards T."/>
            <person name="Worden A.Z."/>
            <person name="Zhang X."/>
            <person name="Grigoriev I.V."/>
            <person name="Allen A.E."/>
            <person name="Bidle K."/>
            <person name="Borodovsky M."/>
            <person name="Bowler C."/>
            <person name="Brownlee C."/>
            <person name="Cock J.M."/>
            <person name="Elias M."/>
            <person name="Gladyshev V.N."/>
            <person name="Groth M."/>
            <person name="Guda C."/>
            <person name="Hadaegh A."/>
            <person name="Iglesias-Rodriguez M.D."/>
            <person name="Jenkins J."/>
            <person name="Jones B.M."/>
            <person name="Lawson T."/>
            <person name="Leese F."/>
            <person name="Lindquist E."/>
            <person name="Lobanov A."/>
            <person name="Lomsadze A."/>
            <person name="Malik S.B."/>
            <person name="Marsh M.E."/>
            <person name="Mackinder L."/>
            <person name="Mock T."/>
            <person name="Mueller-Roeber B."/>
            <person name="Pagarete A."/>
            <person name="Parker M."/>
            <person name="Probert I."/>
            <person name="Quesneville H."/>
            <person name="Raines C."/>
            <person name="Rensing S.A."/>
            <person name="Riano-Pachon D.M."/>
            <person name="Richier S."/>
            <person name="Rokitta S."/>
            <person name="Shiraiwa Y."/>
            <person name="Soanes D.M."/>
            <person name="van der Giezen M."/>
            <person name="Wahlund T.M."/>
            <person name="Williams B."/>
            <person name="Wilson W."/>
            <person name="Wolfe G."/>
            <person name="Wurch L.L."/>
        </authorList>
    </citation>
    <scope>NUCLEOTIDE SEQUENCE</scope>
</reference>
<evidence type="ECO:0000313" key="1">
    <source>
        <dbReference type="EnsemblProtists" id="EOD32411"/>
    </source>
</evidence>
<dbReference type="SUPFAM" id="SSF53448">
    <property type="entry name" value="Nucleotide-diphospho-sugar transferases"/>
    <property type="match status" value="1"/>
</dbReference>
<dbReference type="eggNOG" id="ENOG502STUC">
    <property type="taxonomic scope" value="Eukaryota"/>
</dbReference>
<dbReference type="InterPro" id="IPR043930">
    <property type="entry name" value="DUF5754"/>
</dbReference>
<dbReference type="InterPro" id="IPR029044">
    <property type="entry name" value="Nucleotide-diphossugar_trans"/>
</dbReference>
<evidence type="ECO:0000313" key="2">
    <source>
        <dbReference type="Proteomes" id="UP000013827"/>
    </source>
</evidence>
<accession>A0A0D3K9H6</accession>
<dbReference type="HOGENOM" id="CLU_944721_0_0_1"/>
<reference evidence="1" key="2">
    <citation type="submission" date="2024-10" db="UniProtKB">
        <authorList>
            <consortium name="EnsemblProtists"/>
        </authorList>
    </citation>
    <scope>IDENTIFICATION</scope>
</reference>
<organism evidence="1 2">
    <name type="scientific">Emiliania huxleyi (strain CCMP1516)</name>
    <dbReference type="NCBI Taxonomy" id="280463"/>
    <lineage>
        <taxon>Eukaryota</taxon>
        <taxon>Haptista</taxon>
        <taxon>Haptophyta</taxon>
        <taxon>Prymnesiophyceae</taxon>
        <taxon>Isochrysidales</taxon>
        <taxon>Noelaerhabdaceae</taxon>
        <taxon>Emiliania</taxon>
    </lineage>
</organism>
<dbReference type="AlphaFoldDB" id="A0A0D3K9H6"/>
<dbReference type="Proteomes" id="UP000013827">
    <property type="component" value="Unassembled WGS sequence"/>
</dbReference>
<protein>
    <submittedName>
        <fullName evidence="1">Uncharacterized protein</fullName>
    </submittedName>
</protein>
<dbReference type="RefSeq" id="XP_005784840.1">
    <property type="nucleotide sequence ID" value="XM_005784783.1"/>
</dbReference>
<proteinExistence type="predicted"/>
<name>A0A0D3K9H6_EMIH1</name>
<dbReference type="Pfam" id="PF19058">
    <property type="entry name" value="DUF5754"/>
    <property type="match status" value="1"/>
</dbReference>
<dbReference type="GeneID" id="17277684"/>